<reference evidence="2 3" key="1">
    <citation type="submission" date="2020-07" db="EMBL/GenBank/DDBJ databases">
        <title>Comparative genomics of pyrophilous fungi reveals a link between fire events and developmental genes.</title>
        <authorList>
            <consortium name="DOE Joint Genome Institute"/>
            <person name="Steindorff A.S."/>
            <person name="Carver A."/>
            <person name="Calhoun S."/>
            <person name="Stillman K."/>
            <person name="Liu H."/>
            <person name="Lipzen A."/>
            <person name="Pangilinan J."/>
            <person name="Labutti K."/>
            <person name="Bruns T.D."/>
            <person name="Grigoriev I.V."/>
        </authorList>
    </citation>
    <scope>NUCLEOTIDE SEQUENCE [LARGE SCALE GENOMIC DNA]</scope>
    <source>
        <strain evidence="2 3">CBS 144469</strain>
    </source>
</reference>
<dbReference type="EMBL" id="JACGCI010000096">
    <property type="protein sequence ID" value="KAF6746100.1"/>
    <property type="molecule type" value="Genomic_DNA"/>
</dbReference>
<sequence length="214" mass="23425">MSQDLPPGLRTLQEYAGLAKLYWAQKGSCPSPAVTPSRVPLDVQGEIGTIVGVLFQALKHPVHLSYSLEDVAEGLSIPLQEGTREDYLRRMFQAPESVRNFKDAPMVFVDSAGKAIAWYLPNIFTSRRCWQSAVFDAAKTVGKLPKSVIRMCPSDSGYSSDYKRPADSQGPSGTWRTETGTFANPDHGQIPPGLVNLAAAWYEQGHGFPAHPHP</sequence>
<evidence type="ECO:0000256" key="1">
    <source>
        <dbReference type="SAM" id="MobiDB-lite"/>
    </source>
</evidence>
<gene>
    <name evidence="2" type="ORF">DFP72DRAFT_855742</name>
</gene>
<evidence type="ECO:0000313" key="2">
    <source>
        <dbReference type="EMBL" id="KAF6746100.1"/>
    </source>
</evidence>
<protein>
    <submittedName>
        <fullName evidence="2">Uncharacterized protein</fullName>
    </submittedName>
</protein>
<organism evidence="2 3">
    <name type="scientific">Ephemerocybe angulata</name>
    <dbReference type="NCBI Taxonomy" id="980116"/>
    <lineage>
        <taxon>Eukaryota</taxon>
        <taxon>Fungi</taxon>
        <taxon>Dikarya</taxon>
        <taxon>Basidiomycota</taxon>
        <taxon>Agaricomycotina</taxon>
        <taxon>Agaricomycetes</taxon>
        <taxon>Agaricomycetidae</taxon>
        <taxon>Agaricales</taxon>
        <taxon>Agaricineae</taxon>
        <taxon>Psathyrellaceae</taxon>
        <taxon>Ephemerocybe</taxon>
    </lineage>
</organism>
<name>A0A8H6HFJ4_9AGAR</name>
<accession>A0A8H6HFJ4</accession>
<proteinExistence type="predicted"/>
<evidence type="ECO:0000313" key="3">
    <source>
        <dbReference type="Proteomes" id="UP000521943"/>
    </source>
</evidence>
<dbReference type="Proteomes" id="UP000521943">
    <property type="component" value="Unassembled WGS sequence"/>
</dbReference>
<keyword evidence="3" id="KW-1185">Reference proteome</keyword>
<comment type="caution">
    <text evidence="2">The sequence shown here is derived from an EMBL/GenBank/DDBJ whole genome shotgun (WGS) entry which is preliminary data.</text>
</comment>
<feature type="region of interest" description="Disordered" evidence="1">
    <location>
        <begin position="157"/>
        <end position="188"/>
    </location>
</feature>
<dbReference type="AlphaFoldDB" id="A0A8H6HFJ4"/>
<feature type="compositionally biased region" description="Polar residues" evidence="1">
    <location>
        <begin position="169"/>
        <end position="182"/>
    </location>
</feature>
<dbReference type="OrthoDB" id="3200752at2759"/>